<dbReference type="AlphaFoldDB" id="A0A9D1QCR9"/>
<accession>A0A9D1QCR9</accession>
<dbReference type="GO" id="GO:0046872">
    <property type="term" value="F:metal ion binding"/>
    <property type="evidence" value="ECO:0007669"/>
    <property type="project" value="InterPro"/>
</dbReference>
<dbReference type="InterPro" id="IPR007863">
    <property type="entry name" value="Peptidase_M16_C"/>
</dbReference>
<dbReference type="EMBL" id="DXHL01000007">
    <property type="protein sequence ID" value="HIW10214.1"/>
    <property type="molecule type" value="Genomic_DNA"/>
</dbReference>
<comment type="caution">
    <text evidence="6">The sequence shown here is derived from an EMBL/GenBank/DDBJ whole genome shotgun (WGS) entry which is preliminary data.</text>
</comment>
<sequence length="417" mass="46986">MAEKEFDTFTLPNGLRCVHRRPFGGRAAAVAHIALTIGAGTRDEADDQHGVAHLVEHLMFKGTERRSAYQVNSLLENAGGELNAFTTKEETVIHATLLRSELAKGMDLLADMAFRSRFDERELDKEREVIIDEINSYKDSPAELIFDEFEELLFAGSPLGRNILGSKRNLKRATRQQLVDYVGGYYRPEQVVFSASVQMPHGRFRELCECYFGSLTGNHSGGVALRPRVAPERQPLFRLTRHKNTYQTHCLMGGYGYDLHDPKRMWLAFLINLLGGPSSVSRLNMQLREKHALTYNVEAGYVPYCDSGLYTIYLGCDKEKLERSIELVQAELRKLREEKLSTAQLARAKKQFIGQMAIASDNTENLMLGVAKSLLVYGSFDSTAEIAAKIQAITAEELQDVAQEIFAEENQYSLIYQ</sequence>
<dbReference type="SUPFAM" id="SSF63411">
    <property type="entry name" value="LuxS/MPP-like metallohydrolase"/>
    <property type="match status" value="2"/>
</dbReference>
<dbReference type="Gene3D" id="3.30.830.10">
    <property type="entry name" value="Metalloenzyme, LuxS/M16 peptidase-like"/>
    <property type="match status" value="2"/>
</dbReference>
<dbReference type="PANTHER" id="PTHR11851:SF49">
    <property type="entry name" value="MITOCHONDRIAL-PROCESSING PEPTIDASE SUBUNIT ALPHA"/>
    <property type="match status" value="1"/>
</dbReference>
<protein>
    <submittedName>
        <fullName evidence="6">Insulinase family protein</fullName>
    </submittedName>
</protein>
<evidence type="ECO:0000256" key="2">
    <source>
        <dbReference type="ARBA" id="ARBA00007261"/>
    </source>
</evidence>
<feature type="domain" description="Peptidase M16 N-terminal" evidence="4">
    <location>
        <begin position="29"/>
        <end position="165"/>
    </location>
</feature>
<evidence type="ECO:0000313" key="6">
    <source>
        <dbReference type="EMBL" id="HIW10214.1"/>
    </source>
</evidence>
<dbReference type="Pfam" id="PF00675">
    <property type="entry name" value="Peptidase_M16"/>
    <property type="match status" value="1"/>
</dbReference>
<gene>
    <name evidence="6" type="ORF">H9888_01815</name>
</gene>
<comment type="similarity">
    <text evidence="2 3">Belongs to the peptidase M16 family.</text>
</comment>
<evidence type="ECO:0000259" key="5">
    <source>
        <dbReference type="Pfam" id="PF05193"/>
    </source>
</evidence>
<dbReference type="Proteomes" id="UP000823926">
    <property type="component" value="Unassembled WGS sequence"/>
</dbReference>
<name>A0A9D1QCR9_9BACT</name>
<reference evidence="6" key="2">
    <citation type="submission" date="2021-04" db="EMBL/GenBank/DDBJ databases">
        <authorList>
            <person name="Gilroy R."/>
        </authorList>
    </citation>
    <scope>NUCLEOTIDE SEQUENCE</scope>
    <source>
        <strain evidence="6">ChiBcec15-1070</strain>
    </source>
</reference>
<dbReference type="PROSITE" id="PS00143">
    <property type="entry name" value="INSULINASE"/>
    <property type="match status" value="1"/>
</dbReference>
<evidence type="ECO:0000313" key="7">
    <source>
        <dbReference type="Proteomes" id="UP000823926"/>
    </source>
</evidence>
<comment type="cofactor">
    <cofactor evidence="1">
        <name>Zn(2+)</name>
        <dbReference type="ChEBI" id="CHEBI:29105"/>
    </cofactor>
</comment>
<dbReference type="Pfam" id="PF05193">
    <property type="entry name" value="Peptidase_M16_C"/>
    <property type="match status" value="1"/>
</dbReference>
<proteinExistence type="inferred from homology"/>
<dbReference type="PANTHER" id="PTHR11851">
    <property type="entry name" value="METALLOPROTEASE"/>
    <property type="match status" value="1"/>
</dbReference>
<organism evidence="6 7">
    <name type="scientific">Candidatus Rikenella faecigallinarum</name>
    <dbReference type="NCBI Taxonomy" id="2838745"/>
    <lineage>
        <taxon>Bacteria</taxon>
        <taxon>Pseudomonadati</taxon>
        <taxon>Bacteroidota</taxon>
        <taxon>Bacteroidia</taxon>
        <taxon>Bacteroidales</taxon>
        <taxon>Rikenellaceae</taxon>
        <taxon>Rikenella</taxon>
    </lineage>
</organism>
<evidence type="ECO:0000259" key="4">
    <source>
        <dbReference type="Pfam" id="PF00675"/>
    </source>
</evidence>
<dbReference type="InterPro" id="IPR011765">
    <property type="entry name" value="Pept_M16_N"/>
</dbReference>
<dbReference type="GO" id="GO:0004222">
    <property type="term" value="F:metalloendopeptidase activity"/>
    <property type="evidence" value="ECO:0007669"/>
    <property type="project" value="InterPro"/>
</dbReference>
<evidence type="ECO:0000256" key="3">
    <source>
        <dbReference type="RuleBase" id="RU004447"/>
    </source>
</evidence>
<reference evidence="6" key="1">
    <citation type="journal article" date="2021" name="PeerJ">
        <title>Extensive microbial diversity within the chicken gut microbiome revealed by metagenomics and culture.</title>
        <authorList>
            <person name="Gilroy R."/>
            <person name="Ravi A."/>
            <person name="Getino M."/>
            <person name="Pursley I."/>
            <person name="Horton D.L."/>
            <person name="Alikhan N.F."/>
            <person name="Baker D."/>
            <person name="Gharbi K."/>
            <person name="Hall N."/>
            <person name="Watson M."/>
            <person name="Adriaenssens E.M."/>
            <person name="Foster-Nyarko E."/>
            <person name="Jarju S."/>
            <person name="Secka A."/>
            <person name="Antonio M."/>
            <person name="Oren A."/>
            <person name="Chaudhuri R.R."/>
            <person name="La Ragione R."/>
            <person name="Hildebrand F."/>
            <person name="Pallen M.J."/>
        </authorList>
    </citation>
    <scope>NUCLEOTIDE SEQUENCE</scope>
    <source>
        <strain evidence="6">ChiBcec15-1070</strain>
    </source>
</reference>
<dbReference type="InterPro" id="IPR011249">
    <property type="entry name" value="Metalloenz_LuxS/M16"/>
</dbReference>
<evidence type="ECO:0000256" key="1">
    <source>
        <dbReference type="ARBA" id="ARBA00001947"/>
    </source>
</evidence>
<feature type="domain" description="Peptidase M16 C-terminal" evidence="5">
    <location>
        <begin position="173"/>
        <end position="351"/>
    </location>
</feature>
<dbReference type="InterPro" id="IPR001431">
    <property type="entry name" value="Pept_M16_Zn_BS"/>
</dbReference>
<dbReference type="InterPro" id="IPR050361">
    <property type="entry name" value="MPP/UQCRC_Complex"/>
</dbReference>
<dbReference type="GO" id="GO:0006508">
    <property type="term" value="P:proteolysis"/>
    <property type="evidence" value="ECO:0007669"/>
    <property type="project" value="InterPro"/>
</dbReference>